<keyword evidence="2" id="KW-0732">Signal</keyword>
<feature type="domain" description="C-type lectin" evidence="3">
    <location>
        <begin position="393"/>
        <end position="502"/>
    </location>
</feature>
<dbReference type="AlphaFoldDB" id="A0AAN5I5I9"/>
<dbReference type="EMBL" id="BTRK01000005">
    <property type="protein sequence ID" value="GMR52229.1"/>
    <property type="molecule type" value="Genomic_DNA"/>
</dbReference>
<dbReference type="SUPFAM" id="SSF53300">
    <property type="entry name" value="vWA-like"/>
    <property type="match status" value="1"/>
</dbReference>
<feature type="non-terminal residue" evidence="5">
    <location>
        <position position="1"/>
    </location>
</feature>
<feature type="compositionally biased region" description="Polar residues" evidence="1">
    <location>
        <begin position="136"/>
        <end position="146"/>
    </location>
</feature>
<dbReference type="PROSITE" id="PS50041">
    <property type="entry name" value="C_TYPE_LECTIN_2"/>
    <property type="match status" value="1"/>
</dbReference>
<reference evidence="6" key="1">
    <citation type="submission" date="2022-10" db="EMBL/GenBank/DDBJ databases">
        <title>Genome assembly of Pristionchus species.</title>
        <authorList>
            <person name="Yoshida K."/>
            <person name="Sommer R.J."/>
        </authorList>
    </citation>
    <scope>NUCLEOTIDE SEQUENCE [LARGE SCALE GENOMIC DNA]</scope>
    <source>
        <strain evidence="6">RS5460</strain>
    </source>
</reference>
<dbReference type="Pfam" id="PF00092">
    <property type="entry name" value="VWA"/>
    <property type="match status" value="1"/>
</dbReference>
<dbReference type="InterPro" id="IPR036465">
    <property type="entry name" value="vWFA_dom_sf"/>
</dbReference>
<accession>A0AAN5I5I9</accession>
<name>A0AAN5I5I9_9BILA</name>
<feature type="region of interest" description="Disordered" evidence="1">
    <location>
        <begin position="90"/>
        <end position="163"/>
    </location>
</feature>
<feature type="domain" description="VWFA" evidence="4">
    <location>
        <begin position="199"/>
        <end position="375"/>
    </location>
</feature>
<organism evidence="5 6">
    <name type="scientific">Pristionchus mayeri</name>
    <dbReference type="NCBI Taxonomy" id="1317129"/>
    <lineage>
        <taxon>Eukaryota</taxon>
        <taxon>Metazoa</taxon>
        <taxon>Ecdysozoa</taxon>
        <taxon>Nematoda</taxon>
        <taxon>Chromadorea</taxon>
        <taxon>Rhabditida</taxon>
        <taxon>Rhabditina</taxon>
        <taxon>Diplogasteromorpha</taxon>
        <taxon>Diplogasteroidea</taxon>
        <taxon>Neodiplogasteridae</taxon>
        <taxon>Pristionchus</taxon>
    </lineage>
</organism>
<dbReference type="CDD" id="cd00037">
    <property type="entry name" value="CLECT"/>
    <property type="match status" value="1"/>
</dbReference>
<proteinExistence type="predicted"/>
<dbReference type="Pfam" id="PF00059">
    <property type="entry name" value="Lectin_C"/>
    <property type="match status" value="1"/>
</dbReference>
<sequence>ALIPLILIPMLKLSLVGVLLAQAFLLSHAAPRDPLHLERFEVRESRVICTLVEPGNECFMGMCPTDRTCIAQDGIDTCCLNDHIVLQEVPSESTTTTEPTTTDEASTGTTLLPTTTAEASTDTTTEPVTTAEASTGTMTERTTTVQAPTSSAPEPTTTVRNATPSIATTGSTAELGSYCACEMDEFGLAGEWAEQLWVDIVIILDTSAAMGHSGVIETTSIIESFISRMNLNDFSTPKYSRISLITASQWPTIHFYFNMSSYSDLSYIKSEPFLEFNFVESFKAAHYLFNFYTPPELHRAQVPRVIYLITNTRPPAKIAAADQFKQDGGIIIVTDFVQEGASPQPLLESIASPGYFFYDLTLDYNWNLKAFCEVNCFCPSSTKAVSTKPSQGCFQVMTQPASFDRAVQNCKKEDMEMATIRSEEEEEYLVRVKGLPHWFGLRHDDSNGFTWTDEEGHAYSNWAVQEPELENNQNCAYVLKGTAQKIEWFTGNCHLPFYYSCRSAPCSAERYCSEEQLFRSRKMIRSV</sequence>
<feature type="compositionally biased region" description="Low complexity" evidence="1">
    <location>
        <begin position="91"/>
        <end position="135"/>
    </location>
</feature>
<evidence type="ECO:0000313" key="6">
    <source>
        <dbReference type="Proteomes" id="UP001328107"/>
    </source>
</evidence>
<dbReference type="Gene3D" id="3.10.100.10">
    <property type="entry name" value="Mannose-Binding Protein A, subunit A"/>
    <property type="match status" value="1"/>
</dbReference>
<dbReference type="Gene3D" id="3.40.50.410">
    <property type="entry name" value="von Willebrand factor, type A domain"/>
    <property type="match status" value="1"/>
</dbReference>
<evidence type="ECO:0000259" key="3">
    <source>
        <dbReference type="PROSITE" id="PS50041"/>
    </source>
</evidence>
<comment type="caution">
    <text evidence="5">The sequence shown here is derived from an EMBL/GenBank/DDBJ whole genome shotgun (WGS) entry which is preliminary data.</text>
</comment>
<evidence type="ECO:0000259" key="4">
    <source>
        <dbReference type="PROSITE" id="PS50234"/>
    </source>
</evidence>
<keyword evidence="6" id="KW-1185">Reference proteome</keyword>
<evidence type="ECO:0008006" key="7">
    <source>
        <dbReference type="Google" id="ProtNLM"/>
    </source>
</evidence>
<dbReference type="Proteomes" id="UP001328107">
    <property type="component" value="Unassembled WGS sequence"/>
</dbReference>
<dbReference type="PANTHER" id="PTHR31024">
    <property type="entry name" value="C-TYPE LECTIN"/>
    <property type="match status" value="1"/>
</dbReference>
<feature type="chain" id="PRO_5042987335" description="C-type lectin" evidence="2">
    <location>
        <begin position="30"/>
        <end position="527"/>
    </location>
</feature>
<feature type="signal peptide" evidence="2">
    <location>
        <begin position="1"/>
        <end position="29"/>
    </location>
</feature>
<dbReference type="InterPro" id="IPR016187">
    <property type="entry name" value="CTDL_fold"/>
</dbReference>
<dbReference type="InterPro" id="IPR002035">
    <property type="entry name" value="VWF_A"/>
</dbReference>
<protein>
    <recommendedName>
        <fullName evidence="7">C-type lectin</fullName>
    </recommendedName>
</protein>
<dbReference type="InterPro" id="IPR016186">
    <property type="entry name" value="C-type_lectin-like/link_sf"/>
</dbReference>
<dbReference type="InterPro" id="IPR001304">
    <property type="entry name" value="C-type_lectin-like"/>
</dbReference>
<feature type="compositionally biased region" description="Low complexity" evidence="1">
    <location>
        <begin position="147"/>
        <end position="158"/>
    </location>
</feature>
<dbReference type="SMART" id="SM00034">
    <property type="entry name" value="CLECT"/>
    <property type="match status" value="1"/>
</dbReference>
<evidence type="ECO:0000313" key="5">
    <source>
        <dbReference type="EMBL" id="GMR52229.1"/>
    </source>
</evidence>
<evidence type="ECO:0000256" key="2">
    <source>
        <dbReference type="SAM" id="SignalP"/>
    </source>
</evidence>
<dbReference type="PROSITE" id="PS50234">
    <property type="entry name" value="VWFA"/>
    <property type="match status" value="1"/>
</dbReference>
<dbReference type="SUPFAM" id="SSF56436">
    <property type="entry name" value="C-type lectin-like"/>
    <property type="match status" value="1"/>
</dbReference>
<gene>
    <name evidence="5" type="ORF">PMAYCL1PPCAC_22424</name>
</gene>
<dbReference type="PANTHER" id="PTHR31024:SF3">
    <property type="entry name" value="C-TYPE LECTIN-RELATED"/>
    <property type="match status" value="1"/>
</dbReference>
<evidence type="ECO:0000256" key="1">
    <source>
        <dbReference type="SAM" id="MobiDB-lite"/>
    </source>
</evidence>